<accession>W2WQV2</accession>
<gene>
    <name evidence="1" type="ORF">F441_12602</name>
</gene>
<name>W2WQV2_PHYNI</name>
<proteinExistence type="predicted"/>
<dbReference type="EMBL" id="ANIX01002458">
    <property type="protein sequence ID" value="ETP11939.1"/>
    <property type="molecule type" value="Genomic_DNA"/>
</dbReference>
<reference evidence="1 2" key="1">
    <citation type="submission" date="2013-11" db="EMBL/GenBank/DDBJ databases">
        <title>The Genome Sequence of Phytophthora parasitica CJ01A1.</title>
        <authorList>
            <consortium name="The Broad Institute Genomics Platform"/>
            <person name="Russ C."/>
            <person name="Tyler B."/>
            <person name="Panabieres F."/>
            <person name="Shan W."/>
            <person name="Tripathy S."/>
            <person name="Grunwald N."/>
            <person name="Machado M."/>
            <person name="Johnson C.S."/>
            <person name="Walker B."/>
            <person name="Young S.K."/>
            <person name="Zeng Q."/>
            <person name="Gargeya S."/>
            <person name="Fitzgerald M."/>
            <person name="Haas B."/>
            <person name="Abouelleil A."/>
            <person name="Allen A.W."/>
            <person name="Alvarado L."/>
            <person name="Arachchi H.M."/>
            <person name="Berlin A.M."/>
            <person name="Chapman S.B."/>
            <person name="Gainer-Dewar J."/>
            <person name="Goldberg J."/>
            <person name="Griggs A."/>
            <person name="Gujja S."/>
            <person name="Hansen M."/>
            <person name="Howarth C."/>
            <person name="Imamovic A."/>
            <person name="Ireland A."/>
            <person name="Larimer J."/>
            <person name="McCowan C."/>
            <person name="Murphy C."/>
            <person name="Pearson M."/>
            <person name="Poon T.W."/>
            <person name="Priest M."/>
            <person name="Roberts A."/>
            <person name="Saif S."/>
            <person name="Shea T."/>
            <person name="Sisk P."/>
            <person name="Sykes S."/>
            <person name="Wortman J."/>
            <person name="Nusbaum C."/>
            <person name="Birren B."/>
        </authorList>
    </citation>
    <scope>NUCLEOTIDE SEQUENCE [LARGE SCALE GENOMIC DNA]</scope>
    <source>
        <strain evidence="1 2">CJ01A1</strain>
    </source>
</reference>
<dbReference type="Proteomes" id="UP000018958">
    <property type="component" value="Unassembled WGS sequence"/>
</dbReference>
<evidence type="ECO:0000313" key="1">
    <source>
        <dbReference type="EMBL" id="ETP11939.1"/>
    </source>
</evidence>
<comment type="caution">
    <text evidence="1">The sequence shown here is derived from an EMBL/GenBank/DDBJ whole genome shotgun (WGS) entry which is preliminary data.</text>
</comment>
<evidence type="ECO:0000313" key="2">
    <source>
        <dbReference type="Proteomes" id="UP000018958"/>
    </source>
</evidence>
<dbReference type="AlphaFoldDB" id="W2WQV2"/>
<organism evidence="1 2">
    <name type="scientific">Phytophthora nicotianae CJ01A1</name>
    <dbReference type="NCBI Taxonomy" id="1317063"/>
    <lineage>
        <taxon>Eukaryota</taxon>
        <taxon>Sar</taxon>
        <taxon>Stramenopiles</taxon>
        <taxon>Oomycota</taxon>
        <taxon>Peronosporomycetes</taxon>
        <taxon>Peronosporales</taxon>
        <taxon>Peronosporaceae</taxon>
        <taxon>Phytophthora</taxon>
    </lineage>
</organism>
<sequence length="48" mass="5351">MIPLGIIDNNRTVFDFPEPLGEATHMRNGSSKCSFLGNRFSFDFGINS</sequence>
<protein>
    <submittedName>
        <fullName evidence="1">Uncharacterized protein</fullName>
    </submittedName>
</protein>